<name>A0A7K1XX90_9SPHI</name>
<proteinExistence type="predicted"/>
<accession>A0A7K1XX90</accession>
<gene>
    <name evidence="1" type="ORF">GS398_09915</name>
</gene>
<dbReference type="Gene3D" id="2.180.10.10">
    <property type="entry name" value="RHS repeat-associated core"/>
    <property type="match status" value="1"/>
</dbReference>
<sequence>MGRWTSVDPLAEKMRRHSPYNYGFNNPLRFIDPDGMAPNPIYGTDGSLLGTDDKGLQGQAIVMKKEDFKQGMSHDEAVKNSTYKEGDPNYGFDSKEAANKYAASYVTLKDRPDYDGFLTKSEADAWWNGKSGDPLFVDESKINLPGVTTASFGNQDGGTFSKNFVWNLGGDNGLTTTGKVYGSLNMTLLDSKTGAVMIGNENKVDRYKFDMQKNRPLRNVATWAGRPGGANDGKDYDIRGYGHATVPVVK</sequence>
<evidence type="ECO:0000313" key="2">
    <source>
        <dbReference type="Proteomes" id="UP000451233"/>
    </source>
</evidence>
<organism evidence="1 2">
    <name type="scientific">Hufsiella ginkgonis</name>
    <dbReference type="NCBI Taxonomy" id="2695274"/>
    <lineage>
        <taxon>Bacteria</taxon>
        <taxon>Pseudomonadati</taxon>
        <taxon>Bacteroidota</taxon>
        <taxon>Sphingobacteriia</taxon>
        <taxon>Sphingobacteriales</taxon>
        <taxon>Sphingobacteriaceae</taxon>
        <taxon>Hufsiella</taxon>
    </lineage>
</organism>
<evidence type="ECO:0008006" key="3">
    <source>
        <dbReference type="Google" id="ProtNLM"/>
    </source>
</evidence>
<evidence type="ECO:0000313" key="1">
    <source>
        <dbReference type="EMBL" id="MXV15621.1"/>
    </source>
</evidence>
<keyword evidence="2" id="KW-1185">Reference proteome</keyword>
<dbReference type="Proteomes" id="UP000451233">
    <property type="component" value="Unassembled WGS sequence"/>
</dbReference>
<dbReference type="AlphaFoldDB" id="A0A7K1XX90"/>
<dbReference type="EMBL" id="WVHS01000002">
    <property type="protein sequence ID" value="MXV15621.1"/>
    <property type="molecule type" value="Genomic_DNA"/>
</dbReference>
<protein>
    <recommendedName>
        <fullName evidence="3">RHS repeat-associated core domain-containing protein</fullName>
    </recommendedName>
</protein>
<reference evidence="1 2" key="1">
    <citation type="submission" date="2019-11" db="EMBL/GenBank/DDBJ databases">
        <title>Pedobacter sp. HMF7056 Genome sequencing and assembly.</title>
        <authorList>
            <person name="Kang H."/>
            <person name="Kim H."/>
            <person name="Joh K."/>
        </authorList>
    </citation>
    <scope>NUCLEOTIDE SEQUENCE [LARGE SCALE GENOMIC DNA]</scope>
    <source>
        <strain evidence="1 2">HMF7056</strain>
    </source>
</reference>
<comment type="caution">
    <text evidence="1">The sequence shown here is derived from an EMBL/GenBank/DDBJ whole genome shotgun (WGS) entry which is preliminary data.</text>
</comment>